<dbReference type="InterPro" id="IPR051217">
    <property type="entry name" value="Insect_Cuticle_Struc_Prot"/>
</dbReference>
<sequence length="129" mass="14387">MNNLNGCCLALLLLGTAVLNRAAPDKELEELEPQELLEDQVDYLTEAPRYSFEYSVQNNESGDVKKHQESREGDNVAVDRVYTITEPDGSTREVRYTADRYSGFKAVVTKIAKDGTKTEQSHGDHIPAP</sequence>
<proteinExistence type="predicted"/>
<dbReference type="PROSITE" id="PS51155">
    <property type="entry name" value="CHIT_BIND_RR_2"/>
    <property type="match status" value="1"/>
</dbReference>
<keyword evidence="3" id="KW-0732">Signal</keyword>
<gene>
    <name evidence="4" type="ORF">AAG570_008673</name>
</gene>
<dbReference type="Proteomes" id="UP001558652">
    <property type="component" value="Unassembled WGS sequence"/>
</dbReference>
<evidence type="ECO:0000313" key="5">
    <source>
        <dbReference type="Proteomes" id="UP001558652"/>
    </source>
</evidence>
<dbReference type="InterPro" id="IPR000618">
    <property type="entry name" value="Insect_cuticle"/>
</dbReference>
<reference evidence="4 5" key="1">
    <citation type="submission" date="2024-07" db="EMBL/GenBank/DDBJ databases">
        <title>Chromosome-level genome assembly of the water stick insect Ranatra chinensis (Heteroptera: Nepidae).</title>
        <authorList>
            <person name="Liu X."/>
        </authorList>
    </citation>
    <scope>NUCLEOTIDE SEQUENCE [LARGE SCALE GENOMIC DNA]</scope>
    <source>
        <strain evidence="4">Cailab_2021Rc</strain>
        <tissue evidence="4">Muscle</tissue>
    </source>
</reference>
<dbReference type="PANTHER" id="PTHR12236:SF95">
    <property type="entry name" value="CUTICULAR PROTEIN 76BD, ISOFORM C-RELATED"/>
    <property type="match status" value="1"/>
</dbReference>
<evidence type="ECO:0000313" key="4">
    <source>
        <dbReference type="EMBL" id="KAL1138610.1"/>
    </source>
</evidence>
<feature type="chain" id="PRO_5044894029" evidence="3">
    <location>
        <begin position="23"/>
        <end position="129"/>
    </location>
</feature>
<keyword evidence="1 2" id="KW-0193">Cuticle</keyword>
<comment type="caution">
    <text evidence="4">The sequence shown here is derived from an EMBL/GenBank/DDBJ whole genome shotgun (WGS) entry which is preliminary data.</text>
</comment>
<dbReference type="AlphaFoldDB" id="A0ABD0YRV7"/>
<accession>A0ABD0YRV7</accession>
<evidence type="ECO:0000256" key="3">
    <source>
        <dbReference type="SAM" id="SignalP"/>
    </source>
</evidence>
<feature type="signal peptide" evidence="3">
    <location>
        <begin position="1"/>
        <end position="22"/>
    </location>
</feature>
<name>A0ABD0YRV7_9HEMI</name>
<dbReference type="EMBL" id="JBFDAA010000003">
    <property type="protein sequence ID" value="KAL1138610.1"/>
    <property type="molecule type" value="Genomic_DNA"/>
</dbReference>
<protein>
    <submittedName>
        <fullName evidence="4">Uncharacterized protein</fullName>
    </submittedName>
</protein>
<dbReference type="Pfam" id="PF00379">
    <property type="entry name" value="Chitin_bind_4"/>
    <property type="match status" value="1"/>
</dbReference>
<evidence type="ECO:0000256" key="2">
    <source>
        <dbReference type="PROSITE-ProRule" id="PRU00497"/>
    </source>
</evidence>
<evidence type="ECO:0000256" key="1">
    <source>
        <dbReference type="ARBA" id="ARBA00022460"/>
    </source>
</evidence>
<dbReference type="PANTHER" id="PTHR12236">
    <property type="entry name" value="STRUCTURAL CONTITUENT OF CUTICLE"/>
    <property type="match status" value="1"/>
</dbReference>
<dbReference type="GO" id="GO:0042302">
    <property type="term" value="F:structural constituent of cuticle"/>
    <property type="evidence" value="ECO:0007669"/>
    <property type="project" value="UniProtKB-UniRule"/>
</dbReference>
<keyword evidence="5" id="KW-1185">Reference proteome</keyword>
<organism evidence="4 5">
    <name type="scientific">Ranatra chinensis</name>
    <dbReference type="NCBI Taxonomy" id="642074"/>
    <lineage>
        <taxon>Eukaryota</taxon>
        <taxon>Metazoa</taxon>
        <taxon>Ecdysozoa</taxon>
        <taxon>Arthropoda</taxon>
        <taxon>Hexapoda</taxon>
        <taxon>Insecta</taxon>
        <taxon>Pterygota</taxon>
        <taxon>Neoptera</taxon>
        <taxon>Paraneoptera</taxon>
        <taxon>Hemiptera</taxon>
        <taxon>Heteroptera</taxon>
        <taxon>Panheteroptera</taxon>
        <taxon>Nepomorpha</taxon>
        <taxon>Nepidae</taxon>
        <taxon>Ranatrinae</taxon>
        <taxon>Ranatra</taxon>
    </lineage>
</organism>